<evidence type="ECO:0000313" key="3">
    <source>
        <dbReference type="Proteomes" id="UP000249464"/>
    </source>
</evidence>
<keyword evidence="3" id="KW-1185">Reference proteome</keyword>
<reference evidence="2 3" key="1">
    <citation type="submission" date="2016-11" db="EMBL/GenBank/DDBJ databases">
        <authorList>
            <person name="Jaros S."/>
            <person name="Januszkiewicz K."/>
            <person name="Wedrychowicz H."/>
        </authorList>
    </citation>
    <scope>NUCLEOTIDE SEQUENCE [LARGE SCALE GENOMIC DNA]</scope>
</reference>
<dbReference type="AlphaFoldDB" id="A0A2X0NG72"/>
<protein>
    <submittedName>
        <fullName evidence="2">BQ5605_C027g10442 protein</fullName>
    </submittedName>
</protein>
<dbReference type="EMBL" id="FQNC01000089">
    <property type="protein sequence ID" value="SGZ28764.1"/>
    <property type="molecule type" value="Genomic_DNA"/>
</dbReference>
<organism evidence="2 3">
    <name type="scientific">Microbotryum silenes-dioicae</name>
    <dbReference type="NCBI Taxonomy" id="796604"/>
    <lineage>
        <taxon>Eukaryota</taxon>
        <taxon>Fungi</taxon>
        <taxon>Dikarya</taxon>
        <taxon>Basidiomycota</taxon>
        <taxon>Pucciniomycotina</taxon>
        <taxon>Microbotryomycetes</taxon>
        <taxon>Microbotryales</taxon>
        <taxon>Microbotryaceae</taxon>
        <taxon>Microbotryum</taxon>
    </lineage>
</organism>
<feature type="region of interest" description="Disordered" evidence="1">
    <location>
        <begin position="154"/>
        <end position="227"/>
    </location>
</feature>
<feature type="compositionally biased region" description="Low complexity" evidence="1">
    <location>
        <begin position="176"/>
        <end position="190"/>
    </location>
</feature>
<proteinExistence type="predicted"/>
<evidence type="ECO:0000313" key="2">
    <source>
        <dbReference type="EMBL" id="SGZ28764.1"/>
    </source>
</evidence>
<gene>
    <name evidence="2" type="primary">BQ5605_C027g10442</name>
    <name evidence="2" type="ORF">BQ5605_C027G10442</name>
</gene>
<accession>A0A2X0NG72</accession>
<name>A0A2X0NG72_9BASI</name>
<dbReference type="Proteomes" id="UP000249464">
    <property type="component" value="Unassembled WGS sequence"/>
</dbReference>
<sequence length="227" mass="24828">MTIRTRNQKYCIPFDRLTLFSVFRCLAAPLPYPCPALPVPHRHHVEAKPARSGHDLLVPARIRTLDFALDPTDVDHWTASFTVGDADDDPDPEVYVCDSRRKSSFVKQGTLESTLPRDRELWKPNAQDSGAFLNTLLRLPRDANPLLVPVPAPREARQREGDSSEHAQGGGGGGLASTSSADSASTCTSTLPAPSTGTLGVPKRLCPGTRRRRAPVPTARRDRSLNF</sequence>
<evidence type="ECO:0000256" key="1">
    <source>
        <dbReference type="SAM" id="MobiDB-lite"/>
    </source>
</evidence>
<feature type="compositionally biased region" description="Basic and acidic residues" evidence="1">
    <location>
        <begin position="154"/>
        <end position="165"/>
    </location>
</feature>